<organism evidence="1 2">
    <name type="scientific">Porphyromonas catoniae F0037</name>
    <dbReference type="NCBI Taxonomy" id="1127696"/>
    <lineage>
        <taxon>Bacteria</taxon>
        <taxon>Pseudomonadati</taxon>
        <taxon>Bacteroidota</taxon>
        <taxon>Bacteroidia</taxon>
        <taxon>Bacteroidales</taxon>
        <taxon>Porphyromonadaceae</taxon>
        <taxon>Porphyromonas</taxon>
    </lineage>
</organism>
<evidence type="ECO:0000313" key="1">
    <source>
        <dbReference type="EMBL" id="EKY02402.1"/>
    </source>
</evidence>
<sequence>MITNKKQPKMNYYEQAKEVHANALAKGFWDEPHSPNHDFMLAITEVTESVEAHRKGRTASVPDGIEDFPDKAFIPFFESHIKDTVEDELADTQIRLLDIYGSIIEKKEDTPDITEQVKENYMSSRDFIASPEGFIEWAYGLTRQLSRNDTIWNPLQKVFDGLCLLRCLSEHFDIDLDRHILLKMRYNATRPRLHGKKY</sequence>
<protein>
    <submittedName>
        <fullName evidence="1">Uncharacterized protein</fullName>
    </submittedName>
</protein>
<dbReference type="AlphaFoldDB" id="L1NGT8"/>
<dbReference type="HOGENOM" id="CLU_1445018_0_0_10"/>
<comment type="caution">
    <text evidence="1">The sequence shown here is derived from an EMBL/GenBank/DDBJ whole genome shotgun (WGS) entry which is preliminary data.</text>
</comment>
<proteinExistence type="predicted"/>
<name>L1NGT8_9PORP</name>
<dbReference type="Proteomes" id="UP000010408">
    <property type="component" value="Unassembled WGS sequence"/>
</dbReference>
<gene>
    <name evidence="1" type="ORF">HMPREF9134_00478</name>
</gene>
<dbReference type="PATRIC" id="fig|1127696.3.peg.420"/>
<dbReference type="Gene3D" id="1.10.287.1080">
    <property type="entry name" value="MazG-like"/>
    <property type="match status" value="1"/>
</dbReference>
<accession>L1NGT8</accession>
<dbReference type="STRING" id="1127696.HMPREF9134_00478"/>
<evidence type="ECO:0000313" key="2">
    <source>
        <dbReference type="Proteomes" id="UP000010408"/>
    </source>
</evidence>
<reference evidence="1 2" key="1">
    <citation type="submission" date="2012-05" db="EMBL/GenBank/DDBJ databases">
        <authorList>
            <person name="Weinstock G."/>
            <person name="Sodergren E."/>
            <person name="Lobos E.A."/>
            <person name="Fulton L."/>
            <person name="Fulton R."/>
            <person name="Courtney L."/>
            <person name="Fronick C."/>
            <person name="O'Laughlin M."/>
            <person name="Godfrey J."/>
            <person name="Wilson R.M."/>
            <person name="Miner T."/>
            <person name="Farmer C."/>
            <person name="Delehaunty K."/>
            <person name="Cordes M."/>
            <person name="Minx P."/>
            <person name="Tomlinson C."/>
            <person name="Chen J."/>
            <person name="Wollam A."/>
            <person name="Pepin K.H."/>
            <person name="Bhonagiri V."/>
            <person name="Zhang X."/>
            <person name="Suruliraj S."/>
            <person name="Warren W."/>
            <person name="Mitreva M."/>
            <person name="Mardis E.R."/>
            <person name="Wilson R.K."/>
        </authorList>
    </citation>
    <scope>NUCLEOTIDE SEQUENCE [LARGE SCALE GENOMIC DNA]</scope>
    <source>
        <strain evidence="1 2">F0037</strain>
    </source>
</reference>
<dbReference type="EMBL" id="AMEQ01000017">
    <property type="protein sequence ID" value="EKY02402.1"/>
    <property type="molecule type" value="Genomic_DNA"/>
</dbReference>